<dbReference type="EMBL" id="QGNW01000150">
    <property type="protein sequence ID" value="RVW91026.1"/>
    <property type="molecule type" value="Genomic_DNA"/>
</dbReference>
<dbReference type="SUPFAM" id="SSF48403">
    <property type="entry name" value="Ankyrin repeat"/>
    <property type="match status" value="1"/>
</dbReference>
<sequence>MEDGGFAPNMMAGEGLPNMVGNVFPTITPTLLPSDGFPPITPTLLPLLPSDGFPPITPTLLPSDVLPNLTPALLPRDVLPTITPVVVPTTIVREVLTEAASFLIKHKIQKDIQFGKRKNDMALHAIQISCSREMLSQIRDETRASEAWDFLKRIANPTLDLDREIIGFEELSPDASAPAGTDHIFSQYAGLIKALDGGNWNAIEDSLRSNPDLVRAKITPTGLTPLHIAALAGHVRVVEKLVDKLTPEDLGQKEDLLGYTPLALAASDGITEIAQCMLTKNRTLAGISDGDEMLPVVIACNRGKKEMTRFLYSHTPQEKLAPGQGKNGASLLSNCIASQILDVALDILKKHPRLAISLDMERIIPIFVLGQMPSLFKSGSQLWFWQRWIYSCIPVKVDHASDQIQVNVADDTQHSRDVKNNTAKVTEGYFNNTLQHSSRIDV</sequence>
<keyword evidence="1" id="KW-0040">ANK repeat</keyword>
<dbReference type="PROSITE" id="PS50297">
    <property type="entry name" value="ANK_REP_REGION"/>
    <property type="match status" value="1"/>
</dbReference>
<protein>
    <submittedName>
        <fullName evidence="2">Uncharacterized protein</fullName>
    </submittedName>
</protein>
<gene>
    <name evidence="2" type="ORF">CK203_044158</name>
</gene>
<dbReference type="PROSITE" id="PS50088">
    <property type="entry name" value="ANK_REPEAT"/>
    <property type="match status" value="1"/>
</dbReference>
<proteinExistence type="predicted"/>
<dbReference type="AlphaFoldDB" id="A0A438I2S9"/>
<name>A0A438I2S9_VITVI</name>
<organism evidence="2 3">
    <name type="scientific">Vitis vinifera</name>
    <name type="common">Grape</name>
    <dbReference type="NCBI Taxonomy" id="29760"/>
    <lineage>
        <taxon>Eukaryota</taxon>
        <taxon>Viridiplantae</taxon>
        <taxon>Streptophyta</taxon>
        <taxon>Embryophyta</taxon>
        <taxon>Tracheophyta</taxon>
        <taxon>Spermatophyta</taxon>
        <taxon>Magnoliopsida</taxon>
        <taxon>eudicotyledons</taxon>
        <taxon>Gunneridae</taxon>
        <taxon>Pentapetalae</taxon>
        <taxon>rosids</taxon>
        <taxon>Vitales</taxon>
        <taxon>Vitaceae</taxon>
        <taxon>Viteae</taxon>
        <taxon>Vitis</taxon>
    </lineage>
</organism>
<dbReference type="Pfam" id="PF12796">
    <property type="entry name" value="Ank_2"/>
    <property type="match status" value="1"/>
</dbReference>
<evidence type="ECO:0000313" key="2">
    <source>
        <dbReference type="EMBL" id="RVW91026.1"/>
    </source>
</evidence>
<feature type="repeat" description="ANK" evidence="1">
    <location>
        <begin position="221"/>
        <end position="244"/>
    </location>
</feature>
<evidence type="ECO:0000313" key="3">
    <source>
        <dbReference type="Proteomes" id="UP000288805"/>
    </source>
</evidence>
<dbReference type="SMART" id="SM00248">
    <property type="entry name" value="ANK"/>
    <property type="match status" value="3"/>
</dbReference>
<comment type="caution">
    <text evidence="2">The sequence shown here is derived from an EMBL/GenBank/DDBJ whole genome shotgun (WGS) entry which is preliminary data.</text>
</comment>
<reference evidence="2 3" key="1">
    <citation type="journal article" date="2018" name="PLoS Genet.">
        <title>Population sequencing reveals clonal diversity and ancestral inbreeding in the grapevine cultivar Chardonnay.</title>
        <authorList>
            <person name="Roach M.J."/>
            <person name="Johnson D.L."/>
            <person name="Bohlmann J."/>
            <person name="van Vuuren H.J."/>
            <person name="Jones S.J."/>
            <person name="Pretorius I.S."/>
            <person name="Schmidt S.A."/>
            <person name="Borneman A.R."/>
        </authorList>
    </citation>
    <scope>NUCLEOTIDE SEQUENCE [LARGE SCALE GENOMIC DNA]</scope>
    <source>
        <strain evidence="3">cv. Chardonnay</strain>
        <tissue evidence="2">Leaf</tissue>
    </source>
</reference>
<dbReference type="PANTHER" id="PTHR24121:SF21">
    <property type="entry name" value="ANKYRIN REPEAT FAMILY PROTEIN"/>
    <property type="match status" value="1"/>
</dbReference>
<accession>A0A438I2S9</accession>
<dbReference type="InterPro" id="IPR002110">
    <property type="entry name" value="Ankyrin_rpt"/>
</dbReference>
<dbReference type="Proteomes" id="UP000288805">
    <property type="component" value="Unassembled WGS sequence"/>
</dbReference>
<evidence type="ECO:0000256" key="1">
    <source>
        <dbReference type="PROSITE-ProRule" id="PRU00023"/>
    </source>
</evidence>
<dbReference type="Gene3D" id="1.25.40.20">
    <property type="entry name" value="Ankyrin repeat-containing domain"/>
    <property type="match status" value="1"/>
</dbReference>
<dbReference type="InterPro" id="IPR036770">
    <property type="entry name" value="Ankyrin_rpt-contain_sf"/>
</dbReference>
<dbReference type="PANTHER" id="PTHR24121">
    <property type="entry name" value="NO MECHANORECEPTOR POTENTIAL C, ISOFORM D-RELATED"/>
    <property type="match status" value="1"/>
</dbReference>